<dbReference type="VEuPathDB" id="FungiDB:I7I51_08206"/>
<dbReference type="AlphaFoldDB" id="A0A8A1M3M4"/>
<evidence type="ECO:0000313" key="2">
    <source>
        <dbReference type="EMBL" id="QSS58777.1"/>
    </source>
</evidence>
<proteinExistence type="predicted"/>
<name>A0A8A1M3M4_AJECA</name>
<dbReference type="Proteomes" id="UP000663671">
    <property type="component" value="Chromosome 2"/>
</dbReference>
<feature type="region of interest" description="Disordered" evidence="1">
    <location>
        <begin position="1"/>
        <end position="20"/>
    </location>
</feature>
<reference evidence="2" key="1">
    <citation type="submission" date="2021-01" db="EMBL/GenBank/DDBJ databases">
        <title>Chromosome-level genome assembly of a human fungal pathogen reveals clustering of transcriptionally co-regulated genes.</title>
        <authorList>
            <person name="Voorhies M."/>
            <person name="Cohen S."/>
            <person name="Shea T.P."/>
            <person name="Petrus S."/>
            <person name="Munoz J.F."/>
            <person name="Poplawski S."/>
            <person name="Goldman W.E."/>
            <person name="Michael T."/>
            <person name="Cuomo C.A."/>
            <person name="Sil A."/>
            <person name="Beyhan S."/>
        </authorList>
    </citation>
    <scope>NUCLEOTIDE SEQUENCE</scope>
    <source>
        <strain evidence="2">WU24</strain>
    </source>
</reference>
<gene>
    <name evidence="2" type="ORF">I7I51_08206</name>
</gene>
<accession>A0A8A1M3M4</accession>
<evidence type="ECO:0000256" key="1">
    <source>
        <dbReference type="SAM" id="MobiDB-lite"/>
    </source>
</evidence>
<sequence>MRSDIPCPVSSNHENPNNVQKRDVVGRLGRETAAWLSKMCRKRSTVRTKQKVKRNLKNKYQCEAQCGANVKWVEIEKYFSRSLQKSSAAELHARMQSISQYGMSVSSTSSTSSGRWTKRKPTLTSLSYAGSNEKTVAWTLFIICGSTAIRTGGMSLTEEYYLLWVGLAFNTQKMAVNYDPSGSVKCMDVPLWQVRRVTLRRIEGIGTREGW</sequence>
<feature type="compositionally biased region" description="Polar residues" evidence="1">
    <location>
        <begin position="9"/>
        <end position="19"/>
    </location>
</feature>
<dbReference type="EMBL" id="CP069109">
    <property type="protein sequence ID" value="QSS58777.1"/>
    <property type="molecule type" value="Genomic_DNA"/>
</dbReference>
<protein>
    <submittedName>
        <fullName evidence="2">Uncharacterized protein</fullName>
    </submittedName>
</protein>
<organism evidence="2">
    <name type="scientific">Ajellomyces capsulatus</name>
    <name type="common">Darling's disease fungus</name>
    <name type="synonym">Histoplasma capsulatum</name>
    <dbReference type="NCBI Taxonomy" id="5037"/>
    <lineage>
        <taxon>Eukaryota</taxon>
        <taxon>Fungi</taxon>
        <taxon>Dikarya</taxon>
        <taxon>Ascomycota</taxon>
        <taxon>Pezizomycotina</taxon>
        <taxon>Eurotiomycetes</taxon>
        <taxon>Eurotiomycetidae</taxon>
        <taxon>Onygenales</taxon>
        <taxon>Ajellomycetaceae</taxon>
        <taxon>Histoplasma</taxon>
    </lineage>
</organism>
<dbReference type="OrthoDB" id="10253869at2759"/>